<reference evidence="1" key="1">
    <citation type="journal article" date="2012" name="Environ. Microbiol.">
        <title>Genomic content of uncultured Bacteroidetes from contrasting oceanic provinces in the North Atlantic Ocean.</title>
        <authorList>
            <person name="Gomez-Pereira P.R."/>
            <person name="Schuler M."/>
            <person name="Fuchs B.M."/>
            <person name="Bennke C."/>
            <person name="Teeling H."/>
            <person name="Waldmann J."/>
            <person name="Richter M."/>
            <person name="Barbe V."/>
            <person name="Bataille E."/>
            <person name="Glockner F.O."/>
            <person name="Amann R."/>
        </authorList>
    </citation>
    <scope>NUCLEOTIDE SEQUENCE</scope>
</reference>
<dbReference type="InterPro" id="IPR042184">
    <property type="entry name" value="YqeY/Aim41_N"/>
</dbReference>
<dbReference type="EMBL" id="FO117593">
    <property type="protein sequence ID" value="CCF99914.1"/>
    <property type="molecule type" value="Genomic_DNA"/>
</dbReference>
<dbReference type="InterPro" id="IPR003789">
    <property type="entry name" value="Asn/Gln_tRNA_amidoTrase-B-like"/>
</dbReference>
<dbReference type="AlphaFoldDB" id="H6RFV3"/>
<gene>
    <name evidence="1" type="ORF">VIS_S3CCB20013</name>
</gene>
<dbReference type="Gene3D" id="1.10.1510.10">
    <property type="entry name" value="Uncharacterised protein YqeY/AIM41 PF09424, N-terminal domain"/>
    <property type="match status" value="1"/>
</dbReference>
<name>H6RFV3_9BACT</name>
<dbReference type="PANTHER" id="PTHR28055:SF1">
    <property type="entry name" value="ALTERED INHERITANCE OF MITOCHONDRIA PROTEIN 41, MITOCHONDRIAL"/>
    <property type="match status" value="1"/>
</dbReference>
<dbReference type="InterPro" id="IPR019004">
    <property type="entry name" value="YqeY/Aim41"/>
</dbReference>
<dbReference type="SUPFAM" id="SSF89095">
    <property type="entry name" value="GatB/YqeY motif"/>
    <property type="match status" value="1"/>
</dbReference>
<dbReference type="Pfam" id="PF09424">
    <property type="entry name" value="YqeY"/>
    <property type="match status" value="1"/>
</dbReference>
<accession>H6RFV3</accession>
<dbReference type="GO" id="GO:0016884">
    <property type="term" value="F:carbon-nitrogen ligase activity, with glutamine as amido-N-donor"/>
    <property type="evidence" value="ECO:0007669"/>
    <property type="project" value="InterPro"/>
</dbReference>
<dbReference type="Gene3D" id="1.10.10.410">
    <property type="match status" value="1"/>
</dbReference>
<sequence>MSIVSQITEDIKAAMKAKDRDTLDALRAAKSEFLLAATSKGAEGEVDDESAMKVLQKLLKQRMESAEMYAEQNREDLRADELRQAEVLSRYLPKPMNDADLEQEIASIVSETGASTMADMGKVMGMASKKLAGKADGKRISSFVRAALN</sequence>
<organism evidence="1">
    <name type="scientific">uncultured Flavobacteriia bacterium</name>
    <dbReference type="NCBI Taxonomy" id="212695"/>
    <lineage>
        <taxon>Bacteria</taxon>
        <taxon>Pseudomonadati</taxon>
        <taxon>Bacteroidota</taxon>
        <taxon>Flavobacteriia</taxon>
        <taxon>environmental samples</taxon>
    </lineage>
</organism>
<proteinExistence type="predicted"/>
<dbReference type="PANTHER" id="PTHR28055">
    <property type="entry name" value="ALTERED INHERITANCE OF MITOCHONDRIA PROTEIN 41, MITOCHONDRIAL"/>
    <property type="match status" value="1"/>
</dbReference>
<reference evidence="1" key="2">
    <citation type="submission" date="2012-02" db="EMBL/GenBank/DDBJ databases">
        <authorList>
            <person name="Genoscope - CEA"/>
        </authorList>
    </citation>
    <scope>NUCLEOTIDE SEQUENCE</scope>
</reference>
<evidence type="ECO:0000313" key="1">
    <source>
        <dbReference type="EMBL" id="CCF99914.1"/>
    </source>
</evidence>
<protein>
    <submittedName>
        <fullName evidence="1">YqeY family protein</fullName>
    </submittedName>
</protein>
<dbReference type="InterPro" id="IPR023168">
    <property type="entry name" value="GatB_Yqey_C_2"/>
</dbReference>